<dbReference type="SMART" id="SM01128">
    <property type="entry name" value="DDRGK"/>
    <property type="match status" value="1"/>
</dbReference>
<evidence type="ECO:0000256" key="11">
    <source>
        <dbReference type="SAM" id="Phobius"/>
    </source>
</evidence>
<dbReference type="SUPFAM" id="SSF46785">
    <property type="entry name" value="Winged helix' DNA-binding domain"/>
    <property type="match status" value="1"/>
</dbReference>
<evidence type="ECO:0000256" key="4">
    <source>
        <dbReference type="ARBA" id="ARBA00022692"/>
    </source>
</evidence>
<feature type="region of interest" description="Disordered" evidence="10">
    <location>
        <begin position="33"/>
        <end position="161"/>
    </location>
</feature>
<evidence type="ECO:0000256" key="9">
    <source>
        <dbReference type="ARBA" id="ARBA00023438"/>
    </source>
</evidence>
<evidence type="ECO:0000256" key="8">
    <source>
        <dbReference type="ARBA" id="ARBA00023136"/>
    </source>
</evidence>
<sequence>MEAEQTAFLGVLLLTTFILIATGLGLYVVFGRGSSRSKTEPEEEHETQAAGGRRARRQRDRMRAGLTRRRPAQGHGDGGGQAEAEEDNGSDSEPLTRKEAKKKAQREAREAREAAQEARENKKNAYEERRRAKEAEREAREAAEEAERAAAEEERRRKEDEEAAKWMNFISVDEAGTQGEEAGGEEQGMLGRFVDFIKQRKAVPLDEVAAEFGLRVTEVINRLHALEEGGQITGVMDDRGKYIYISMEEMHAVADFITNRGRVSISDLAKNSNMLVDLEAKVTAGSRSGALDLTLDALDDEDDAEPDAPAVK</sequence>
<evidence type="ECO:0000256" key="10">
    <source>
        <dbReference type="SAM" id="MobiDB-lite"/>
    </source>
</evidence>
<evidence type="ECO:0000256" key="7">
    <source>
        <dbReference type="ARBA" id="ARBA00022989"/>
    </source>
</evidence>
<dbReference type="EMBL" id="GBEZ01021200">
    <property type="protein sequence ID" value="JAC65531.1"/>
    <property type="molecule type" value="Transcribed_RNA"/>
</dbReference>
<dbReference type="InterPro" id="IPR036390">
    <property type="entry name" value="WH_DNA-bd_sf"/>
</dbReference>
<comment type="subcellular location">
    <subcellularLocation>
        <location evidence="1">Endoplasmic reticulum membrane</location>
        <topology evidence="1">Single-pass membrane protein</topology>
    </subcellularLocation>
</comment>
<dbReference type="InterPro" id="IPR019153">
    <property type="entry name" value="DDRGK_dom-contain"/>
</dbReference>
<feature type="compositionally biased region" description="Basic residues" evidence="10">
    <location>
        <begin position="53"/>
        <end position="72"/>
    </location>
</feature>
<comment type="similarity">
    <text evidence="2">Belongs to the DDRGK1 family.</text>
</comment>
<reference evidence="12" key="1">
    <citation type="submission" date="2014-05" db="EMBL/GenBank/DDBJ databases">
        <title>The transcriptome of the halophilic microalga Tetraselmis sp. GSL018 isolated from the Great Salt Lake, Utah.</title>
        <authorList>
            <person name="Jinkerson R.E."/>
            <person name="D'Adamo S."/>
            <person name="Posewitz M.C."/>
        </authorList>
    </citation>
    <scope>NUCLEOTIDE SEQUENCE</scope>
    <source>
        <strain evidence="12">GSL018</strain>
    </source>
</reference>
<dbReference type="PANTHER" id="PTHR48176">
    <property type="entry name" value="DDRGK DOMAIN-CONTAINING PROTEIN 1"/>
    <property type="match status" value="1"/>
</dbReference>
<keyword evidence="7 11" id="KW-1133">Transmembrane helix</keyword>
<evidence type="ECO:0000256" key="2">
    <source>
        <dbReference type="ARBA" id="ARBA00009829"/>
    </source>
</evidence>
<keyword evidence="4 11" id="KW-0812">Transmembrane</keyword>
<keyword evidence="5" id="KW-0833">Ubl conjugation pathway</keyword>
<keyword evidence="6" id="KW-0256">Endoplasmic reticulum</keyword>
<keyword evidence="8 11" id="KW-0472">Membrane</keyword>
<organism evidence="12">
    <name type="scientific">Tetraselmis sp. GSL018</name>
    <dbReference type="NCBI Taxonomy" id="582737"/>
    <lineage>
        <taxon>Eukaryota</taxon>
        <taxon>Viridiplantae</taxon>
        <taxon>Chlorophyta</taxon>
        <taxon>core chlorophytes</taxon>
        <taxon>Chlorodendrophyceae</taxon>
        <taxon>Chlorodendrales</taxon>
        <taxon>Chlorodendraceae</taxon>
        <taxon>Tetraselmis</taxon>
    </lineage>
</organism>
<gene>
    <name evidence="12" type="ORF">TSPGSL018_15820</name>
</gene>
<dbReference type="PANTHER" id="PTHR48176:SF1">
    <property type="entry name" value="DDRGK DOMAIN-CONTAINING PROTEIN 1"/>
    <property type="match status" value="1"/>
</dbReference>
<feature type="transmembrane region" description="Helical" evidence="11">
    <location>
        <begin position="6"/>
        <end position="30"/>
    </location>
</feature>
<evidence type="ECO:0000256" key="1">
    <source>
        <dbReference type="ARBA" id="ARBA00004389"/>
    </source>
</evidence>
<dbReference type="InterPro" id="IPR050899">
    <property type="entry name" value="DDRGK_domain-containing"/>
</dbReference>
<protein>
    <recommendedName>
        <fullName evidence="3">DDRGK domain-containing protein 1</fullName>
    </recommendedName>
</protein>
<accession>A0A061R4S5</accession>
<comment type="function">
    <text evidence="9">Substrate adapter for ufmylation, the covalent attachment of the ubiquitin-like modifier UFM1 to substrate proteins.</text>
</comment>
<dbReference type="FunFam" id="1.10.10.10:FF:000143">
    <property type="entry name" value="DDRGK domain-containing protein 1"/>
    <property type="match status" value="1"/>
</dbReference>
<dbReference type="GO" id="GO:0044389">
    <property type="term" value="F:ubiquitin-like protein ligase binding"/>
    <property type="evidence" value="ECO:0007669"/>
    <property type="project" value="TreeGrafter"/>
</dbReference>
<dbReference type="GO" id="GO:0005789">
    <property type="term" value="C:endoplasmic reticulum membrane"/>
    <property type="evidence" value="ECO:0007669"/>
    <property type="project" value="UniProtKB-SubCell"/>
</dbReference>
<dbReference type="InterPro" id="IPR036388">
    <property type="entry name" value="WH-like_DNA-bd_sf"/>
</dbReference>
<evidence type="ECO:0000256" key="3">
    <source>
        <dbReference type="ARBA" id="ARBA00018218"/>
    </source>
</evidence>
<dbReference type="Gene3D" id="1.10.10.10">
    <property type="entry name" value="Winged helix-like DNA-binding domain superfamily/Winged helix DNA-binding domain"/>
    <property type="match status" value="1"/>
</dbReference>
<dbReference type="AlphaFoldDB" id="A0A061R4S5"/>
<evidence type="ECO:0000256" key="5">
    <source>
        <dbReference type="ARBA" id="ARBA00022786"/>
    </source>
</evidence>
<feature type="compositionally biased region" description="Basic and acidic residues" evidence="10">
    <location>
        <begin position="105"/>
        <end position="161"/>
    </location>
</feature>
<evidence type="ECO:0000313" key="12">
    <source>
        <dbReference type="EMBL" id="JAC65531.1"/>
    </source>
</evidence>
<proteinExistence type="inferred from homology"/>
<dbReference type="Pfam" id="PF09756">
    <property type="entry name" value="DDRGK"/>
    <property type="match status" value="1"/>
</dbReference>
<evidence type="ECO:0000256" key="6">
    <source>
        <dbReference type="ARBA" id="ARBA00022824"/>
    </source>
</evidence>
<name>A0A061R4S5_9CHLO</name>